<accession>A0A0A8ZJT7</accession>
<protein>
    <submittedName>
        <fullName evidence="1">Uncharacterized protein</fullName>
    </submittedName>
</protein>
<name>A0A0A8ZJT7_ARUDO</name>
<proteinExistence type="predicted"/>
<reference evidence="1" key="1">
    <citation type="submission" date="2014-09" db="EMBL/GenBank/DDBJ databases">
        <authorList>
            <person name="Magalhaes I.L.F."/>
            <person name="Oliveira U."/>
            <person name="Santos F.R."/>
            <person name="Vidigal T.H.D.A."/>
            <person name="Brescovit A.D."/>
            <person name="Santos A.J."/>
        </authorList>
    </citation>
    <scope>NUCLEOTIDE SEQUENCE</scope>
    <source>
        <tissue evidence="1">Shoot tissue taken approximately 20 cm above the soil surface</tissue>
    </source>
</reference>
<reference evidence="1" key="2">
    <citation type="journal article" date="2015" name="Data Brief">
        <title>Shoot transcriptome of the giant reed, Arundo donax.</title>
        <authorList>
            <person name="Barrero R.A."/>
            <person name="Guerrero F.D."/>
            <person name="Moolhuijzen P."/>
            <person name="Goolsby J.A."/>
            <person name="Tidwell J."/>
            <person name="Bellgard S.E."/>
            <person name="Bellgard M.I."/>
        </authorList>
    </citation>
    <scope>NUCLEOTIDE SEQUENCE</scope>
    <source>
        <tissue evidence="1">Shoot tissue taken approximately 20 cm above the soil surface</tissue>
    </source>
</reference>
<dbReference type="EMBL" id="GBRH01258256">
    <property type="protein sequence ID" value="JAD39639.1"/>
    <property type="molecule type" value="Transcribed_RNA"/>
</dbReference>
<organism evidence="1">
    <name type="scientific">Arundo donax</name>
    <name type="common">Giant reed</name>
    <name type="synonym">Donax arundinaceus</name>
    <dbReference type="NCBI Taxonomy" id="35708"/>
    <lineage>
        <taxon>Eukaryota</taxon>
        <taxon>Viridiplantae</taxon>
        <taxon>Streptophyta</taxon>
        <taxon>Embryophyta</taxon>
        <taxon>Tracheophyta</taxon>
        <taxon>Spermatophyta</taxon>
        <taxon>Magnoliopsida</taxon>
        <taxon>Liliopsida</taxon>
        <taxon>Poales</taxon>
        <taxon>Poaceae</taxon>
        <taxon>PACMAD clade</taxon>
        <taxon>Arundinoideae</taxon>
        <taxon>Arundineae</taxon>
        <taxon>Arundo</taxon>
    </lineage>
</organism>
<sequence>MEILVTCTKGINPQW</sequence>
<evidence type="ECO:0000313" key="1">
    <source>
        <dbReference type="EMBL" id="JAD39639.1"/>
    </source>
</evidence>